<dbReference type="EC" id="5.3.1.16" evidence="5 12"/>
<dbReference type="EMBL" id="CP113361">
    <property type="protein sequence ID" value="WAI01854.1"/>
    <property type="molecule type" value="Genomic_DNA"/>
</dbReference>
<dbReference type="AlphaFoldDB" id="A0A9X9T870"/>
<evidence type="ECO:0000256" key="1">
    <source>
        <dbReference type="ARBA" id="ARBA00000901"/>
    </source>
</evidence>
<evidence type="ECO:0000313" key="16">
    <source>
        <dbReference type="Proteomes" id="UP001163096"/>
    </source>
</evidence>
<evidence type="ECO:0000256" key="11">
    <source>
        <dbReference type="ARBA" id="ARBA00030547"/>
    </source>
</evidence>
<comment type="subcellular location">
    <subcellularLocation>
        <location evidence="2 12 14">Cytoplasm</location>
    </subcellularLocation>
</comment>
<sequence length="237" mass="25075">MKVFPAVDILNGTCVQLVQGNRENAVTYGDPVSRAKDWLQEGADALHVINLDGAFGAAEKNVGLIKEIIRSTGAEIQLGGGIRSTRDAAGWLDAGVTRVIIGTLAADNPDAITEIADIYGKEAVMAGVDARGGNVVVHGWEKTAGDLITMARLFEEKGAGSLLFTNVDVEGLCNGIAEEPVRRLREAVRIPVIASGGITTPQDVRIMREIGVEGIVLGSALYRGTITLKEAIEEAER</sequence>
<keyword evidence="9 12" id="KW-0368">Histidine biosynthesis</keyword>
<dbReference type="InterPro" id="IPR006063">
    <property type="entry name" value="HisA_bact_arch"/>
</dbReference>
<dbReference type="NCBIfam" id="NF010112">
    <property type="entry name" value="PRK13585.1"/>
    <property type="match status" value="1"/>
</dbReference>
<dbReference type="PANTHER" id="PTHR43090:SF7">
    <property type="entry name" value="1-(5-PHOSPHORIBOSYL)-5-[(5-PHOSPHORIBOSYLAMINO)METHYLIDENEAMINO] IMIDAZOLE-4-CARBOXAMIDE ISOMERASE"/>
    <property type="match status" value="1"/>
</dbReference>
<dbReference type="InterPro" id="IPR044524">
    <property type="entry name" value="Isoase_HisA-like"/>
</dbReference>
<dbReference type="KEGG" id="mou:OU421_02985"/>
<dbReference type="RefSeq" id="WP_268187132.1">
    <property type="nucleotide sequence ID" value="NZ_CP113361.1"/>
</dbReference>
<organism evidence="15 16">
    <name type="scientific">Methanogenium organophilum</name>
    <dbReference type="NCBI Taxonomy" id="2199"/>
    <lineage>
        <taxon>Archaea</taxon>
        <taxon>Methanobacteriati</taxon>
        <taxon>Methanobacteriota</taxon>
        <taxon>Stenosarchaea group</taxon>
        <taxon>Methanomicrobia</taxon>
        <taxon>Methanomicrobiales</taxon>
        <taxon>Methanomicrobiaceae</taxon>
        <taxon>Methanogenium</taxon>
    </lineage>
</organism>
<evidence type="ECO:0000256" key="3">
    <source>
        <dbReference type="ARBA" id="ARBA00005133"/>
    </source>
</evidence>
<dbReference type="InterPro" id="IPR011060">
    <property type="entry name" value="RibuloseP-bd_barrel"/>
</dbReference>
<keyword evidence="8 12" id="KW-0028">Amino-acid biosynthesis</keyword>
<proteinExistence type="inferred from homology"/>
<accession>A0A9X9T870</accession>
<evidence type="ECO:0000256" key="14">
    <source>
        <dbReference type="RuleBase" id="RU003658"/>
    </source>
</evidence>
<dbReference type="GO" id="GO:0005737">
    <property type="term" value="C:cytoplasm"/>
    <property type="evidence" value="ECO:0007669"/>
    <property type="project" value="UniProtKB-SubCell"/>
</dbReference>
<gene>
    <name evidence="12 15" type="primary">hisA</name>
    <name evidence="15" type="ORF">OU421_02985</name>
</gene>
<keyword evidence="7 12" id="KW-0963">Cytoplasm</keyword>
<evidence type="ECO:0000256" key="2">
    <source>
        <dbReference type="ARBA" id="ARBA00004496"/>
    </source>
</evidence>
<dbReference type="GO" id="GO:0000105">
    <property type="term" value="P:L-histidine biosynthetic process"/>
    <property type="evidence" value="ECO:0007669"/>
    <property type="project" value="UniProtKB-UniRule"/>
</dbReference>
<dbReference type="Proteomes" id="UP001163096">
    <property type="component" value="Chromosome"/>
</dbReference>
<evidence type="ECO:0000256" key="8">
    <source>
        <dbReference type="ARBA" id="ARBA00022605"/>
    </source>
</evidence>
<dbReference type="GeneID" id="76834033"/>
<evidence type="ECO:0000256" key="12">
    <source>
        <dbReference type="HAMAP-Rule" id="MF_01014"/>
    </source>
</evidence>
<evidence type="ECO:0000256" key="5">
    <source>
        <dbReference type="ARBA" id="ARBA00012550"/>
    </source>
</evidence>
<dbReference type="GO" id="GO:0000162">
    <property type="term" value="P:L-tryptophan biosynthetic process"/>
    <property type="evidence" value="ECO:0007669"/>
    <property type="project" value="TreeGrafter"/>
</dbReference>
<dbReference type="Gene3D" id="3.20.20.70">
    <property type="entry name" value="Aldolase class I"/>
    <property type="match status" value="1"/>
</dbReference>
<dbReference type="Pfam" id="PF00977">
    <property type="entry name" value="His_biosynth"/>
    <property type="match status" value="1"/>
</dbReference>
<evidence type="ECO:0000256" key="4">
    <source>
        <dbReference type="ARBA" id="ARBA00009667"/>
    </source>
</evidence>
<reference evidence="15" key="1">
    <citation type="submission" date="2022-11" db="EMBL/GenBank/DDBJ databases">
        <title>Complete genome sequence of Methanogenium organophilum DSM 3596.</title>
        <authorList>
            <person name="Chen S.-C."/>
            <person name="Lai S.-J."/>
            <person name="You Y.-T."/>
        </authorList>
    </citation>
    <scope>NUCLEOTIDE SEQUENCE</scope>
    <source>
        <strain evidence="15">DSM 3596</strain>
    </source>
</reference>
<evidence type="ECO:0000313" key="15">
    <source>
        <dbReference type="EMBL" id="WAI01854.1"/>
    </source>
</evidence>
<dbReference type="InterPro" id="IPR023016">
    <property type="entry name" value="HisA/PriA"/>
</dbReference>
<dbReference type="GO" id="GO:0003949">
    <property type="term" value="F:1-(5-phosphoribosyl)-5-[(5-phosphoribosylamino)methylideneamino]imidazole-4-carboxamide isomerase activity"/>
    <property type="evidence" value="ECO:0007669"/>
    <property type="project" value="UniProtKB-UniRule"/>
</dbReference>
<comment type="pathway">
    <text evidence="3 12 14">Amino-acid biosynthesis; L-histidine biosynthesis; L-histidine from 5-phospho-alpha-D-ribose 1-diphosphate: step 4/9.</text>
</comment>
<dbReference type="FunFam" id="3.20.20.70:FF:000009">
    <property type="entry name" value="1-(5-phosphoribosyl)-5-[(5-phosphoribosylamino)methylideneamino] imidazole-4-carboxamide isomerase"/>
    <property type="match status" value="1"/>
</dbReference>
<evidence type="ECO:0000256" key="13">
    <source>
        <dbReference type="RuleBase" id="RU003657"/>
    </source>
</evidence>
<dbReference type="InterPro" id="IPR006062">
    <property type="entry name" value="His_biosynth"/>
</dbReference>
<evidence type="ECO:0000256" key="7">
    <source>
        <dbReference type="ARBA" id="ARBA00022490"/>
    </source>
</evidence>
<keyword evidence="10 12" id="KW-0413">Isomerase</keyword>
<protein>
    <recommendedName>
        <fullName evidence="6 12">1-(5-phosphoribosyl)-5-[(5-phosphoribosylamino)methylideneamino] imidazole-4-carboxamide isomerase</fullName>
        <ecNumber evidence="5 12">5.3.1.16</ecNumber>
    </recommendedName>
    <alternativeName>
        <fullName evidence="11 12">Phosphoribosylformimino-5-aminoimidazole carboxamide ribotide isomerase</fullName>
    </alternativeName>
</protein>
<evidence type="ECO:0000256" key="9">
    <source>
        <dbReference type="ARBA" id="ARBA00023102"/>
    </source>
</evidence>
<evidence type="ECO:0000256" key="10">
    <source>
        <dbReference type="ARBA" id="ARBA00023235"/>
    </source>
</evidence>
<keyword evidence="16" id="KW-1185">Reference proteome</keyword>
<dbReference type="HAMAP" id="MF_01014">
    <property type="entry name" value="HisA"/>
    <property type="match status" value="1"/>
</dbReference>
<dbReference type="SUPFAM" id="SSF51366">
    <property type="entry name" value="Ribulose-phoshate binding barrel"/>
    <property type="match status" value="1"/>
</dbReference>
<feature type="active site" description="Proton donor" evidence="12">
    <location>
        <position position="129"/>
    </location>
</feature>
<comment type="catalytic activity">
    <reaction evidence="1 12 14">
        <text>1-(5-phospho-beta-D-ribosyl)-5-[(5-phospho-beta-D-ribosylamino)methylideneamino]imidazole-4-carboxamide = 5-[(5-phospho-1-deoxy-D-ribulos-1-ylimino)methylamino]-1-(5-phospho-beta-D-ribosyl)imidazole-4-carboxamide</text>
        <dbReference type="Rhea" id="RHEA:15469"/>
        <dbReference type="ChEBI" id="CHEBI:58435"/>
        <dbReference type="ChEBI" id="CHEBI:58525"/>
        <dbReference type="EC" id="5.3.1.16"/>
    </reaction>
</comment>
<dbReference type="InterPro" id="IPR013785">
    <property type="entry name" value="Aldolase_TIM"/>
</dbReference>
<evidence type="ECO:0000256" key="6">
    <source>
        <dbReference type="ARBA" id="ARBA00018464"/>
    </source>
</evidence>
<dbReference type="PANTHER" id="PTHR43090">
    <property type="entry name" value="1-(5-PHOSPHORIBOSYL)-5-[(5-PHOSPHORIBOSYLAMINO)METHYLIDENEAMINO] IMIDAZOLE-4-CARBOXAMIDE ISOMERASE"/>
    <property type="match status" value="1"/>
</dbReference>
<comment type="similarity">
    <text evidence="4 12 13">Belongs to the HisA/HisF family.</text>
</comment>
<dbReference type="NCBIfam" id="TIGR00007">
    <property type="entry name" value="1-(5-phosphoribosyl)-5-[(5-phosphoribosylamino)methylideneamino]imidazole-4-carboxamide isomerase"/>
    <property type="match status" value="1"/>
</dbReference>
<name>A0A9X9T870_METOG</name>
<feature type="active site" description="Proton acceptor" evidence="12">
    <location>
        <position position="8"/>
    </location>
</feature>
<dbReference type="CDD" id="cd04732">
    <property type="entry name" value="HisA"/>
    <property type="match status" value="1"/>
</dbReference>